<accession>A0A2J0MDP0</accession>
<organism evidence="1 2">
    <name type="scientific">Candidatus Nomurabacteria bacterium CG_4_10_14_0_2_um_filter_33_9</name>
    <dbReference type="NCBI Taxonomy" id="1974728"/>
    <lineage>
        <taxon>Bacteria</taxon>
        <taxon>Candidatus Nomuraibacteriota</taxon>
    </lineage>
</organism>
<gene>
    <name evidence="1" type="ORF">COX94_02225</name>
</gene>
<protein>
    <submittedName>
        <fullName evidence="1">Uncharacterized protein</fullName>
    </submittedName>
</protein>
<name>A0A2J0MDP0_9BACT</name>
<comment type="caution">
    <text evidence="1">The sequence shown here is derived from an EMBL/GenBank/DDBJ whole genome shotgun (WGS) entry which is preliminary data.</text>
</comment>
<dbReference type="Proteomes" id="UP000229132">
    <property type="component" value="Unassembled WGS sequence"/>
</dbReference>
<dbReference type="AlphaFoldDB" id="A0A2J0MDP0"/>
<proteinExistence type="predicted"/>
<sequence length="132" mass="15364">MNLFVRAVPEIDKERFSQSQVKIGDFIKRELELKSNKQIIEVIIHKEVNIKDLRTDWRTLAGTLYNIRQAGYRQAIENQGSMGPIFSIAREFSRHFTGNENDEENGWLVVRLSLLFSVFATILTDFCKQNLD</sequence>
<evidence type="ECO:0000313" key="1">
    <source>
        <dbReference type="EMBL" id="PIZ85720.1"/>
    </source>
</evidence>
<reference evidence="2" key="1">
    <citation type="submission" date="2017-09" db="EMBL/GenBank/DDBJ databases">
        <title>Depth-based differentiation of microbial function through sediment-hosted aquifers and enrichment of novel symbionts in the deep terrestrial subsurface.</title>
        <authorList>
            <person name="Probst A.J."/>
            <person name="Ladd B."/>
            <person name="Jarett J.K."/>
            <person name="Geller-Mcgrath D.E."/>
            <person name="Sieber C.M.K."/>
            <person name="Emerson J.B."/>
            <person name="Anantharaman K."/>
            <person name="Thomas B.C."/>
            <person name="Malmstrom R."/>
            <person name="Stieglmeier M."/>
            <person name="Klingl A."/>
            <person name="Woyke T."/>
            <person name="Ryan C.M."/>
            <person name="Banfield J.F."/>
        </authorList>
    </citation>
    <scope>NUCLEOTIDE SEQUENCE [LARGE SCALE GENOMIC DNA]</scope>
</reference>
<evidence type="ECO:0000313" key="2">
    <source>
        <dbReference type="Proteomes" id="UP000229132"/>
    </source>
</evidence>
<dbReference type="EMBL" id="PFOX01000038">
    <property type="protein sequence ID" value="PIZ85720.1"/>
    <property type="molecule type" value="Genomic_DNA"/>
</dbReference>